<organism evidence="2 3">
    <name type="scientific">Sistotremastrum suecicum HHB10207 ss-3</name>
    <dbReference type="NCBI Taxonomy" id="1314776"/>
    <lineage>
        <taxon>Eukaryota</taxon>
        <taxon>Fungi</taxon>
        <taxon>Dikarya</taxon>
        <taxon>Basidiomycota</taxon>
        <taxon>Agaricomycotina</taxon>
        <taxon>Agaricomycetes</taxon>
        <taxon>Sistotremastrales</taxon>
        <taxon>Sistotremastraceae</taxon>
        <taxon>Sistotremastrum</taxon>
    </lineage>
</organism>
<dbReference type="Proteomes" id="UP000076798">
    <property type="component" value="Unassembled WGS sequence"/>
</dbReference>
<dbReference type="STRING" id="1314776.A0A165ZY89"/>
<dbReference type="AlphaFoldDB" id="A0A165ZY89"/>
<proteinExistence type="predicted"/>
<dbReference type="EMBL" id="KV428166">
    <property type="protein sequence ID" value="KZT34759.1"/>
    <property type="molecule type" value="Genomic_DNA"/>
</dbReference>
<feature type="transmembrane region" description="Helical" evidence="1">
    <location>
        <begin position="124"/>
        <end position="145"/>
    </location>
</feature>
<feature type="transmembrane region" description="Helical" evidence="1">
    <location>
        <begin position="90"/>
        <end position="112"/>
    </location>
</feature>
<keyword evidence="1" id="KW-0812">Transmembrane</keyword>
<evidence type="ECO:0000256" key="1">
    <source>
        <dbReference type="SAM" id="Phobius"/>
    </source>
</evidence>
<dbReference type="OrthoDB" id="3046318at2759"/>
<gene>
    <name evidence="2" type="ORF">SISSUDRAFT_245261</name>
</gene>
<keyword evidence="1" id="KW-0472">Membrane</keyword>
<feature type="transmembrane region" description="Helical" evidence="1">
    <location>
        <begin position="49"/>
        <end position="70"/>
    </location>
</feature>
<sequence>MSDLGGTGVSHEQLIFNWLYIIIQILGGQIGLPLLLLTFIFSRSVRRDIVVGNFCLTWMISSVSFSLVMYSTLLGERAVSSGLCLLQSVLIEACQAMTAVSTFSLAFNLWMVMQRPRLTAQLKWQMLLCLPSYIVFFTIVVIAFLRHGPFS</sequence>
<evidence type="ECO:0000313" key="3">
    <source>
        <dbReference type="Proteomes" id="UP000076798"/>
    </source>
</evidence>
<name>A0A165ZY89_9AGAM</name>
<keyword evidence="1" id="KW-1133">Transmembrane helix</keyword>
<protein>
    <submittedName>
        <fullName evidence="2">Uncharacterized protein</fullName>
    </submittedName>
</protein>
<keyword evidence="3" id="KW-1185">Reference proteome</keyword>
<feature type="transmembrane region" description="Helical" evidence="1">
    <location>
        <begin position="15"/>
        <end position="37"/>
    </location>
</feature>
<accession>A0A165ZY89</accession>
<evidence type="ECO:0000313" key="2">
    <source>
        <dbReference type="EMBL" id="KZT34759.1"/>
    </source>
</evidence>
<reference evidence="2 3" key="1">
    <citation type="journal article" date="2016" name="Mol. Biol. Evol.">
        <title>Comparative Genomics of Early-Diverging Mushroom-Forming Fungi Provides Insights into the Origins of Lignocellulose Decay Capabilities.</title>
        <authorList>
            <person name="Nagy L.G."/>
            <person name="Riley R."/>
            <person name="Tritt A."/>
            <person name="Adam C."/>
            <person name="Daum C."/>
            <person name="Floudas D."/>
            <person name="Sun H."/>
            <person name="Yadav J.S."/>
            <person name="Pangilinan J."/>
            <person name="Larsson K.H."/>
            <person name="Matsuura K."/>
            <person name="Barry K."/>
            <person name="Labutti K."/>
            <person name="Kuo R."/>
            <person name="Ohm R.A."/>
            <person name="Bhattacharya S.S."/>
            <person name="Shirouzu T."/>
            <person name="Yoshinaga Y."/>
            <person name="Martin F.M."/>
            <person name="Grigoriev I.V."/>
            <person name="Hibbett D.S."/>
        </authorList>
    </citation>
    <scope>NUCLEOTIDE SEQUENCE [LARGE SCALE GENOMIC DNA]</scope>
    <source>
        <strain evidence="2 3">HHB10207 ss-3</strain>
    </source>
</reference>